<sequence length="432" mass="44023">MPKTAIRLSALLAIAASTTAMAAAQDWEYIPYMGDEAAESKAESSSSVASGTIDQVQFGNVWADMDVQLDDHTPNGVSTSTTVGNLATATRHTGDIDAEVRQGFDAAAVATNRLRGYSAGTAVSTTTAYANASSGGTNYGSNSYYAQQGAAGSVDAYSRIELYQADQVASATTAVANVSTSDNNHGFSVSDQTQYSAANVTAETDADMCCDGTSASFATTAGANATSSTGYTSTNYNRALQRTEDGTRVSASTDVYMGNGTNVIAATNSFGNSATVHNEWGYATLGIDGAPTQQENNADIDAQTYVTLDHWNGYANASSYGVGNSALISNVGSDTVLYADQYNSGTVYSYADLNGASWTGGTGIVTSTAIGNAATATVCNYCSDGAVGGRINQNNAANIIAQGQASISYGGSVYGSASAVGNAATIQSLGEQ</sequence>
<gene>
    <name evidence="2" type="ORF">D1222_15120</name>
</gene>
<evidence type="ECO:0008006" key="4">
    <source>
        <dbReference type="Google" id="ProtNLM"/>
    </source>
</evidence>
<dbReference type="NCBIfam" id="NF037936">
    <property type="entry name" value="holdfast_HfaD"/>
    <property type="match status" value="1"/>
</dbReference>
<feature type="chain" id="PRO_5017323850" description="Holdfast attachment protein D" evidence="1">
    <location>
        <begin position="23"/>
        <end position="432"/>
    </location>
</feature>
<dbReference type="InterPro" id="IPR049860">
    <property type="entry name" value="Holdfast_HfaD"/>
</dbReference>
<keyword evidence="1" id="KW-0732">Signal</keyword>
<accession>A0A399RCD6</accession>
<dbReference type="Proteomes" id="UP000265845">
    <property type="component" value="Unassembled WGS sequence"/>
</dbReference>
<organism evidence="2 3">
    <name type="scientific">Henriciella algicola</name>
    <dbReference type="NCBI Taxonomy" id="1608422"/>
    <lineage>
        <taxon>Bacteria</taxon>
        <taxon>Pseudomonadati</taxon>
        <taxon>Pseudomonadota</taxon>
        <taxon>Alphaproteobacteria</taxon>
        <taxon>Hyphomonadales</taxon>
        <taxon>Hyphomonadaceae</taxon>
        <taxon>Henriciella</taxon>
    </lineage>
</organism>
<evidence type="ECO:0000313" key="3">
    <source>
        <dbReference type="Proteomes" id="UP000265845"/>
    </source>
</evidence>
<protein>
    <recommendedName>
        <fullName evidence="4">Holdfast attachment protein D</fullName>
    </recommendedName>
</protein>
<proteinExistence type="predicted"/>
<name>A0A399RCD6_9PROT</name>
<dbReference type="EMBL" id="QWGA01000008">
    <property type="protein sequence ID" value="RIJ27707.1"/>
    <property type="molecule type" value="Genomic_DNA"/>
</dbReference>
<dbReference type="AlphaFoldDB" id="A0A399RCD6"/>
<reference evidence="2 3" key="1">
    <citation type="submission" date="2018-08" db="EMBL/GenBank/DDBJ databases">
        <title>Henriciella mobilis sp. nov., isolated from seawater.</title>
        <authorList>
            <person name="Cheng H."/>
            <person name="Wu Y.-H."/>
            <person name="Xu X.-W."/>
            <person name="Guo L.-L."/>
        </authorList>
    </citation>
    <scope>NUCLEOTIDE SEQUENCE [LARGE SCALE GENOMIC DNA]</scope>
    <source>
        <strain evidence="2 3">CCUG67844</strain>
    </source>
</reference>
<evidence type="ECO:0000313" key="2">
    <source>
        <dbReference type="EMBL" id="RIJ27707.1"/>
    </source>
</evidence>
<dbReference type="RefSeq" id="WP_119455084.1">
    <property type="nucleotide sequence ID" value="NZ_QWGA01000008.1"/>
</dbReference>
<feature type="signal peptide" evidence="1">
    <location>
        <begin position="1"/>
        <end position="22"/>
    </location>
</feature>
<dbReference type="OrthoDB" id="7628765at2"/>
<evidence type="ECO:0000256" key="1">
    <source>
        <dbReference type="SAM" id="SignalP"/>
    </source>
</evidence>
<keyword evidence="3" id="KW-1185">Reference proteome</keyword>
<comment type="caution">
    <text evidence="2">The sequence shown here is derived from an EMBL/GenBank/DDBJ whole genome shotgun (WGS) entry which is preliminary data.</text>
</comment>